<comment type="caution">
    <text evidence="2">The sequence shown here is derived from an EMBL/GenBank/DDBJ whole genome shotgun (WGS) entry which is preliminary data.</text>
</comment>
<feature type="non-terminal residue" evidence="2">
    <location>
        <position position="104"/>
    </location>
</feature>
<name>X0ZGZ0_9ZZZZ</name>
<reference evidence="2" key="1">
    <citation type="journal article" date="2014" name="Front. Microbiol.">
        <title>High frequency of phylogenetically diverse reductive dehalogenase-homologous genes in deep subseafloor sedimentary metagenomes.</title>
        <authorList>
            <person name="Kawai M."/>
            <person name="Futagami T."/>
            <person name="Toyoda A."/>
            <person name="Takaki Y."/>
            <person name="Nishi S."/>
            <person name="Hori S."/>
            <person name="Arai W."/>
            <person name="Tsubouchi T."/>
            <person name="Morono Y."/>
            <person name="Uchiyama I."/>
            <person name="Ito T."/>
            <person name="Fujiyama A."/>
            <person name="Inagaki F."/>
            <person name="Takami H."/>
        </authorList>
    </citation>
    <scope>NUCLEOTIDE SEQUENCE</scope>
    <source>
        <strain evidence="2">Expedition CK06-06</strain>
    </source>
</reference>
<feature type="non-terminal residue" evidence="2">
    <location>
        <position position="1"/>
    </location>
</feature>
<dbReference type="AlphaFoldDB" id="X0ZGZ0"/>
<evidence type="ECO:0000313" key="2">
    <source>
        <dbReference type="EMBL" id="GAG47621.1"/>
    </source>
</evidence>
<protein>
    <submittedName>
        <fullName evidence="2">Uncharacterized protein</fullName>
    </submittedName>
</protein>
<sequence length="104" mass="11969">DFTTILNMHHDNRDEIFGILRDAYDGSITKHFGNGIVRRYKSTFGIIAGVTPAIELYTEEHTALGERFLRYKIRIPTGAEYQQNILMKAVTNIGHENEMRRVLS</sequence>
<organism evidence="2">
    <name type="scientific">marine sediment metagenome</name>
    <dbReference type="NCBI Taxonomy" id="412755"/>
    <lineage>
        <taxon>unclassified sequences</taxon>
        <taxon>metagenomes</taxon>
        <taxon>ecological metagenomes</taxon>
    </lineage>
</organism>
<accession>X0ZGZ0</accession>
<gene>
    <name evidence="1" type="ORF">S01H1_85127</name>
    <name evidence="2" type="ORF">S01H1_85130</name>
</gene>
<proteinExistence type="predicted"/>
<dbReference type="EMBL" id="BARS01058344">
    <property type="protein sequence ID" value="GAG47621.1"/>
    <property type="molecule type" value="Genomic_DNA"/>
</dbReference>
<evidence type="ECO:0000313" key="1">
    <source>
        <dbReference type="EMBL" id="GAG47595.1"/>
    </source>
</evidence>
<dbReference type="EMBL" id="BARS01058341">
    <property type="protein sequence ID" value="GAG47595.1"/>
    <property type="molecule type" value="Genomic_DNA"/>
</dbReference>